<dbReference type="InterPro" id="IPR056019">
    <property type="entry name" value="DUF7598"/>
</dbReference>
<evidence type="ECO:0000313" key="5">
    <source>
        <dbReference type="Proteomes" id="UP001465668"/>
    </source>
</evidence>
<reference evidence="4 5" key="1">
    <citation type="submission" date="2024-02" db="EMBL/GenBank/DDBJ databases">
        <title>First draft genome assembly of two strains of Seiridium cardinale.</title>
        <authorList>
            <person name="Emiliani G."/>
            <person name="Scali E."/>
        </authorList>
    </citation>
    <scope>NUCLEOTIDE SEQUENCE [LARGE SCALE GENOMIC DNA]</scope>
    <source>
        <strain evidence="4 5">BM-138-000479</strain>
    </source>
</reference>
<evidence type="ECO:0000256" key="1">
    <source>
        <dbReference type="SAM" id="MobiDB-lite"/>
    </source>
</evidence>
<name>A0ABR2XYF1_9PEZI</name>
<dbReference type="Proteomes" id="UP001465668">
    <property type="component" value="Unassembled WGS sequence"/>
</dbReference>
<evidence type="ECO:0000256" key="2">
    <source>
        <dbReference type="SAM" id="Phobius"/>
    </source>
</evidence>
<feature type="transmembrane region" description="Helical" evidence="2">
    <location>
        <begin position="121"/>
        <end position="147"/>
    </location>
</feature>
<dbReference type="EMBL" id="JARVKM010000014">
    <property type="protein sequence ID" value="KAK9778828.1"/>
    <property type="molecule type" value="Genomic_DNA"/>
</dbReference>
<feature type="transmembrane region" description="Helical" evidence="2">
    <location>
        <begin position="53"/>
        <end position="78"/>
    </location>
</feature>
<sequence>MLSLNVAGKGWGFIALNIVRACNIIVLTTIAVSSAVLMVVAKMPNAFTFFSDIAMAFIVIVCFFLGLSEIGVWGKWFIRNWPAFGPGRGLTWLGFAMLMMGSHILGKLSDDRFTQDKMGTIFWNVCMAAGILSYIFGVTNVIMSWWFGQRQGRNVRTFRNTGETVPSEEIPDTSSSYASQRTYSTHKEKTKSMFNPFGRSKKPQISGPMHPDDIEKGFPPMDRGSPIAPEIQRPPTLQHPAMRRGSFSGYSEASGFTHI</sequence>
<keyword evidence="2" id="KW-0472">Membrane</keyword>
<feature type="domain" description="DUF7598" evidence="3">
    <location>
        <begin position="12"/>
        <end position="145"/>
    </location>
</feature>
<accession>A0ABR2XYF1</accession>
<gene>
    <name evidence="4" type="ORF">SCAR479_04452</name>
</gene>
<feature type="region of interest" description="Disordered" evidence="1">
    <location>
        <begin position="188"/>
        <end position="209"/>
    </location>
</feature>
<evidence type="ECO:0000313" key="4">
    <source>
        <dbReference type="EMBL" id="KAK9778828.1"/>
    </source>
</evidence>
<keyword evidence="2" id="KW-0812">Transmembrane</keyword>
<dbReference type="Pfam" id="PF24535">
    <property type="entry name" value="DUF7598"/>
    <property type="match status" value="1"/>
</dbReference>
<keyword evidence="2" id="KW-1133">Transmembrane helix</keyword>
<protein>
    <recommendedName>
        <fullName evidence="3">DUF7598 domain-containing protein</fullName>
    </recommendedName>
</protein>
<feature type="transmembrane region" description="Helical" evidence="2">
    <location>
        <begin position="90"/>
        <end position="109"/>
    </location>
</feature>
<feature type="region of interest" description="Disordered" evidence="1">
    <location>
        <begin position="222"/>
        <end position="259"/>
    </location>
</feature>
<evidence type="ECO:0000259" key="3">
    <source>
        <dbReference type="Pfam" id="PF24535"/>
    </source>
</evidence>
<proteinExistence type="predicted"/>
<comment type="caution">
    <text evidence="4">The sequence shown here is derived from an EMBL/GenBank/DDBJ whole genome shotgun (WGS) entry which is preliminary data.</text>
</comment>
<feature type="transmembrane region" description="Helical" evidence="2">
    <location>
        <begin position="21"/>
        <end position="41"/>
    </location>
</feature>
<organism evidence="4 5">
    <name type="scientific">Seiridium cardinale</name>
    <dbReference type="NCBI Taxonomy" id="138064"/>
    <lineage>
        <taxon>Eukaryota</taxon>
        <taxon>Fungi</taxon>
        <taxon>Dikarya</taxon>
        <taxon>Ascomycota</taxon>
        <taxon>Pezizomycotina</taxon>
        <taxon>Sordariomycetes</taxon>
        <taxon>Xylariomycetidae</taxon>
        <taxon>Amphisphaeriales</taxon>
        <taxon>Sporocadaceae</taxon>
        <taxon>Seiridium</taxon>
    </lineage>
</organism>
<keyword evidence="5" id="KW-1185">Reference proteome</keyword>